<protein>
    <submittedName>
        <fullName evidence="3">SAM-dependent methyltransferase</fullName>
        <ecNumber evidence="3">2.1.1.-</ecNumber>
    </submittedName>
</protein>
<accession>A0ABW6A4M3</accession>
<proteinExistence type="predicted"/>
<evidence type="ECO:0000313" key="3">
    <source>
        <dbReference type="EMBL" id="MFD2920278.1"/>
    </source>
</evidence>
<dbReference type="RefSeq" id="WP_386098349.1">
    <property type="nucleotide sequence ID" value="NZ_JBHUOZ010000003.1"/>
</dbReference>
<evidence type="ECO:0000313" key="4">
    <source>
        <dbReference type="Proteomes" id="UP001597511"/>
    </source>
</evidence>
<dbReference type="GO" id="GO:0032259">
    <property type="term" value="P:methylation"/>
    <property type="evidence" value="ECO:0007669"/>
    <property type="project" value="UniProtKB-KW"/>
</dbReference>
<dbReference type="Gene3D" id="2.20.25.110">
    <property type="entry name" value="S-adenosyl-L-methionine-dependent methyltransferases"/>
    <property type="match status" value="1"/>
</dbReference>
<dbReference type="CDD" id="cd02440">
    <property type="entry name" value="AdoMet_MTases"/>
    <property type="match status" value="1"/>
</dbReference>
<evidence type="ECO:0000256" key="1">
    <source>
        <dbReference type="ARBA" id="ARBA00022679"/>
    </source>
</evidence>
<dbReference type="EMBL" id="JBHUOZ010000003">
    <property type="protein sequence ID" value="MFD2920278.1"/>
    <property type="molecule type" value="Genomic_DNA"/>
</dbReference>
<gene>
    <name evidence="3" type="ORF">ACFS6H_11190</name>
</gene>
<reference evidence="4" key="1">
    <citation type="journal article" date="2019" name="Int. J. Syst. Evol. Microbiol.">
        <title>The Global Catalogue of Microorganisms (GCM) 10K type strain sequencing project: providing services to taxonomists for standard genome sequencing and annotation.</title>
        <authorList>
            <consortium name="The Broad Institute Genomics Platform"/>
            <consortium name="The Broad Institute Genome Sequencing Center for Infectious Disease"/>
            <person name="Wu L."/>
            <person name="Ma J."/>
        </authorList>
    </citation>
    <scope>NUCLEOTIDE SEQUENCE [LARGE SCALE GENOMIC DNA]</scope>
    <source>
        <strain evidence="4">KCTC 23299</strain>
    </source>
</reference>
<dbReference type="PANTHER" id="PTHR43861">
    <property type="entry name" value="TRANS-ACONITATE 2-METHYLTRANSFERASE-RELATED"/>
    <property type="match status" value="1"/>
</dbReference>
<name>A0ABW6A4M3_9BACT</name>
<dbReference type="InterPro" id="IPR041698">
    <property type="entry name" value="Methyltransf_25"/>
</dbReference>
<keyword evidence="1 3" id="KW-0808">Transferase</keyword>
<dbReference type="SUPFAM" id="SSF53335">
    <property type="entry name" value="S-adenosyl-L-methionine-dependent methyltransferases"/>
    <property type="match status" value="1"/>
</dbReference>
<dbReference type="PANTHER" id="PTHR43861:SF3">
    <property type="entry name" value="PUTATIVE (AFU_ORTHOLOGUE AFUA_2G14390)-RELATED"/>
    <property type="match status" value="1"/>
</dbReference>
<feature type="domain" description="Methyltransferase" evidence="2">
    <location>
        <begin position="45"/>
        <end position="139"/>
    </location>
</feature>
<keyword evidence="4" id="KW-1185">Reference proteome</keyword>
<dbReference type="GO" id="GO:0008168">
    <property type="term" value="F:methyltransferase activity"/>
    <property type="evidence" value="ECO:0007669"/>
    <property type="project" value="UniProtKB-KW"/>
</dbReference>
<dbReference type="Proteomes" id="UP001597511">
    <property type="component" value="Unassembled WGS sequence"/>
</dbReference>
<sequence>MANINDSYFDGHYKDIWREINPPELTRVEVEFMIKQFGLNKDSVVLDMMCGYGRHALALAREGVTVTAIDNLEAYTDEVAATAAAENLPVTTIRDNIFTYQPSQSYDLAICMGNSLNFFPEEDLLVILKTVADSLKPGGAMLIHSYSLAETVIKQFNPRTWTDIGELRILSKSRYLFFPTRMDTETMIITAKGEIEMKQAVDYIFSVSEMARILGSVGLHLKEIYTVPGRRKFAVGDPYAYMIAVKQ</sequence>
<evidence type="ECO:0000259" key="2">
    <source>
        <dbReference type="Pfam" id="PF13649"/>
    </source>
</evidence>
<dbReference type="EC" id="2.1.1.-" evidence="3"/>
<organism evidence="3 4">
    <name type="scientific">Terrimonas rubra</name>
    <dbReference type="NCBI Taxonomy" id="1035890"/>
    <lineage>
        <taxon>Bacteria</taxon>
        <taxon>Pseudomonadati</taxon>
        <taxon>Bacteroidota</taxon>
        <taxon>Chitinophagia</taxon>
        <taxon>Chitinophagales</taxon>
        <taxon>Chitinophagaceae</taxon>
        <taxon>Terrimonas</taxon>
    </lineage>
</organism>
<dbReference type="Gene3D" id="3.40.50.150">
    <property type="entry name" value="Vaccinia Virus protein VP39"/>
    <property type="match status" value="1"/>
</dbReference>
<dbReference type="Pfam" id="PF13649">
    <property type="entry name" value="Methyltransf_25"/>
    <property type="match status" value="1"/>
</dbReference>
<comment type="caution">
    <text evidence="3">The sequence shown here is derived from an EMBL/GenBank/DDBJ whole genome shotgun (WGS) entry which is preliminary data.</text>
</comment>
<dbReference type="InterPro" id="IPR029063">
    <property type="entry name" value="SAM-dependent_MTases_sf"/>
</dbReference>
<keyword evidence="3" id="KW-0489">Methyltransferase</keyword>